<evidence type="ECO:0000256" key="1">
    <source>
        <dbReference type="ARBA" id="ARBA00009156"/>
    </source>
</evidence>
<evidence type="ECO:0000313" key="7">
    <source>
        <dbReference type="EMBL" id="GGM80412.1"/>
    </source>
</evidence>
<dbReference type="Pfam" id="PF02782">
    <property type="entry name" value="FGGY_C"/>
    <property type="match status" value="1"/>
</dbReference>
<dbReference type="InterPro" id="IPR000577">
    <property type="entry name" value="Carb_kinase_FGGY"/>
</dbReference>
<dbReference type="PANTHER" id="PTHR43095:SF5">
    <property type="entry name" value="XYLULOSE KINASE"/>
    <property type="match status" value="1"/>
</dbReference>
<dbReference type="Proteomes" id="UP000637578">
    <property type="component" value="Unassembled WGS sequence"/>
</dbReference>
<dbReference type="InterPro" id="IPR018484">
    <property type="entry name" value="FGGY_N"/>
</dbReference>
<dbReference type="InterPro" id="IPR050406">
    <property type="entry name" value="FGGY_Carb_Kinase"/>
</dbReference>
<dbReference type="GO" id="GO:0016301">
    <property type="term" value="F:kinase activity"/>
    <property type="evidence" value="ECO:0007669"/>
    <property type="project" value="UniProtKB-KW"/>
</dbReference>
<reference evidence="7" key="1">
    <citation type="journal article" date="2014" name="Int. J. Syst. Evol. Microbiol.">
        <title>Complete genome sequence of Corynebacterium casei LMG S-19264T (=DSM 44701T), isolated from a smear-ripened cheese.</title>
        <authorList>
            <consortium name="US DOE Joint Genome Institute (JGI-PGF)"/>
            <person name="Walter F."/>
            <person name="Albersmeier A."/>
            <person name="Kalinowski J."/>
            <person name="Ruckert C."/>
        </authorList>
    </citation>
    <scope>NUCLEOTIDE SEQUENCE</scope>
    <source>
        <strain evidence="7">CGMCC 4.5737</strain>
    </source>
</reference>
<keyword evidence="2" id="KW-0119">Carbohydrate metabolism</keyword>
<keyword evidence="3" id="KW-0808">Transferase</keyword>
<keyword evidence="2" id="KW-0859">Xylose metabolism</keyword>
<dbReference type="EMBL" id="BMMK01000048">
    <property type="protein sequence ID" value="GGM80412.1"/>
    <property type="molecule type" value="Genomic_DNA"/>
</dbReference>
<dbReference type="GO" id="GO:0042732">
    <property type="term" value="P:D-xylose metabolic process"/>
    <property type="evidence" value="ECO:0007669"/>
    <property type="project" value="UniProtKB-KW"/>
</dbReference>
<name>A0A8J3CK73_9PSEU</name>
<evidence type="ECO:0000259" key="6">
    <source>
        <dbReference type="Pfam" id="PF02782"/>
    </source>
</evidence>
<proteinExistence type="inferred from homology"/>
<dbReference type="SUPFAM" id="SSF53067">
    <property type="entry name" value="Actin-like ATPase domain"/>
    <property type="match status" value="2"/>
</dbReference>
<dbReference type="Gene3D" id="3.30.420.40">
    <property type="match status" value="2"/>
</dbReference>
<organism evidence="7 8">
    <name type="scientific">Longimycelium tulufanense</name>
    <dbReference type="NCBI Taxonomy" id="907463"/>
    <lineage>
        <taxon>Bacteria</taxon>
        <taxon>Bacillati</taxon>
        <taxon>Actinomycetota</taxon>
        <taxon>Actinomycetes</taxon>
        <taxon>Pseudonocardiales</taxon>
        <taxon>Pseudonocardiaceae</taxon>
        <taxon>Longimycelium</taxon>
    </lineage>
</organism>
<evidence type="ECO:0000259" key="5">
    <source>
        <dbReference type="Pfam" id="PF00370"/>
    </source>
</evidence>
<dbReference type="AlphaFoldDB" id="A0A8J3CK73"/>
<evidence type="ECO:0000256" key="3">
    <source>
        <dbReference type="ARBA" id="ARBA00022679"/>
    </source>
</evidence>
<evidence type="ECO:0000256" key="2">
    <source>
        <dbReference type="ARBA" id="ARBA00022629"/>
    </source>
</evidence>
<evidence type="ECO:0000313" key="8">
    <source>
        <dbReference type="Proteomes" id="UP000637578"/>
    </source>
</evidence>
<protein>
    <submittedName>
        <fullName evidence="7">Carbohydrate kinase</fullName>
    </submittedName>
</protein>
<dbReference type="RefSeq" id="WP_229686852.1">
    <property type="nucleotide sequence ID" value="NZ_BMMK01000048.1"/>
</dbReference>
<feature type="domain" description="Carbohydrate kinase FGGY C-terminal" evidence="6">
    <location>
        <begin position="259"/>
        <end position="432"/>
    </location>
</feature>
<dbReference type="Pfam" id="PF00370">
    <property type="entry name" value="FGGY_N"/>
    <property type="match status" value="1"/>
</dbReference>
<comment type="caution">
    <text evidence="7">The sequence shown here is derived from an EMBL/GenBank/DDBJ whole genome shotgun (WGS) entry which is preliminary data.</text>
</comment>
<keyword evidence="4 7" id="KW-0418">Kinase</keyword>
<dbReference type="PIRSF" id="PIRSF000538">
    <property type="entry name" value="GlpK"/>
    <property type="match status" value="1"/>
</dbReference>
<dbReference type="InterPro" id="IPR018485">
    <property type="entry name" value="FGGY_C"/>
</dbReference>
<dbReference type="CDD" id="cd07783">
    <property type="entry name" value="ASKHA_NBD_FGGY_SePSK_AtXK1-like"/>
    <property type="match status" value="1"/>
</dbReference>
<sequence length="494" mass="52309">MPERVNDDGSVWLGIDLGTQSVRALAVDADGRVWGGASSPLESHREGVRHEQGPEEWWVAAQAVCRAALVDVPAAAVRGVAVCATSGTILLADRHGNPLTGGLMYDDGRAREEAPRVIEAGAALWAELGYQPQPSWALPKLLWLLKHTSAPPGTRLLHQADFLTTRLVGRLTAADSSHALKTGYDLVRGTWPTALLEALDVPTELLPAVVRPGSVLGEVCAVAADATGIPAGTAVVAGMTDGCAAQLGAGALEVGSWNSVLGTTLVLKGVTTERVRDPLGVLYSHRASDGNWLPGGASSVGAGVLSRAFPDRDLAALDERAAGYEPSTVLTYPLVSRGERFPFVAPQAEGFTVGTPRDEADQYASLLQGVAFVERLCFDYLDLLGAPVDGQVTLTGGGARSSYWCQLRADVLGREVAVPDNAEAALGMAILARARDGSPAPVARRMVRLRRTFHPRPGRTDRLLDAHLRLVEELSARGWLPETLAQHAKRRAEA</sequence>
<keyword evidence="8" id="KW-1185">Reference proteome</keyword>
<feature type="domain" description="Carbohydrate kinase FGGY N-terminal" evidence="5">
    <location>
        <begin position="11"/>
        <end position="248"/>
    </location>
</feature>
<dbReference type="InterPro" id="IPR043129">
    <property type="entry name" value="ATPase_NBD"/>
</dbReference>
<gene>
    <name evidence="7" type="ORF">GCM10012275_58830</name>
</gene>
<evidence type="ECO:0000256" key="4">
    <source>
        <dbReference type="ARBA" id="ARBA00022777"/>
    </source>
</evidence>
<dbReference type="PANTHER" id="PTHR43095">
    <property type="entry name" value="SUGAR KINASE"/>
    <property type="match status" value="1"/>
</dbReference>
<reference evidence="7" key="2">
    <citation type="submission" date="2020-09" db="EMBL/GenBank/DDBJ databases">
        <authorList>
            <person name="Sun Q."/>
            <person name="Zhou Y."/>
        </authorList>
    </citation>
    <scope>NUCLEOTIDE SEQUENCE</scope>
    <source>
        <strain evidence="7">CGMCC 4.5737</strain>
    </source>
</reference>
<accession>A0A8J3CK73</accession>
<comment type="similarity">
    <text evidence="1">Belongs to the FGGY kinase family.</text>
</comment>